<evidence type="ECO:0000256" key="4">
    <source>
        <dbReference type="ARBA" id="ARBA00022827"/>
    </source>
</evidence>
<feature type="region of interest" description="Disordered" evidence="6">
    <location>
        <begin position="11"/>
        <end position="43"/>
    </location>
</feature>
<dbReference type="PANTHER" id="PTHR42877:SF2">
    <property type="entry name" value="FAD_NAD(P)-BINDING DOMAIN-CONTAINING PROTEIN"/>
    <property type="match status" value="1"/>
</dbReference>
<dbReference type="PANTHER" id="PTHR42877">
    <property type="entry name" value="L-ORNITHINE N(5)-MONOOXYGENASE-RELATED"/>
    <property type="match status" value="1"/>
</dbReference>
<dbReference type="InterPro" id="IPR036188">
    <property type="entry name" value="FAD/NAD-bd_sf"/>
</dbReference>
<name>A0A2G7FGA3_9EURO</name>
<dbReference type="Pfam" id="PF00107">
    <property type="entry name" value="ADH_zinc_N"/>
    <property type="match status" value="1"/>
</dbReference>
<evidence type="ECO:0000313" key="9">
    <source>
        <dbReference type="Proteomes" id="UP000231358"/>
    </source>
</evidence>
<dbReference type="InterPro" id="IPR013149">
    <property type="entry name" value="ADH-like_C"/>
</dbReference>
<evidence type="ECO:0000256" key="1">
    <source>
        <dbReference type="ARBA" id="ARBA00001974"/>
    </source>
</evidence>
<evidence type="ECO:0000313" key="8">
    <source>
        <dbReference type="EMBL" id="PIG79647.1"/>
    </source>
</evidence>
<dbReference type="GO" id="GO:0004499">
    <property type="term" value="F:N,N-dimethylaniline monooxygenase activity"/>
    <property type="evidence" value="ECO:0007669"/>
    <property type="project" value="InterPro"/>
</dbReference>
<keyword evidence="5" id="KW-0560">Oxidoreductase</keyword>
<evidence type="ECO:0000256" key="3">
    <source>
        <dbReference type="ARBA" id="ARBA00022630"/>
    </source>
</evidence>
<dbReference type="InterPro" id="IPR051209">
    <property type="entry name" value="FAD-bind_Monooxygenase_sf"/>
</dbReference>
<dbReference type="Gene3D" id="3.90.180.10">
    <property type="entry name" value="Medium-chain alcohol dehydrogenases, catalytic domain"/>
    <property type="match status" value="1"/>
</dbReference>
<evidence type="ECO:0000256" key="5">
    <source>
        <dbReference type="ARBA" id="ARBA00023002"/>
    </source>
</evidence>
<dbReference type="Proteomes" id="UP000231358">
    <property type="component" value="Unassembled WGS sequence"/>
</dbReference>
<organism evidence="8 9">
    <name type="scientific">Aspergillus arachidicola</name>
    <dbReference type="NCBI Taxonomy" id="656916"/>
    <lineage>
        <taxon>Eukaryota</taxon>
        <taxon>Fungi</taxon>
        <taxon>Dikarya</taxon>
        <taxon>Ascomycota</taxon>
        <taxon>Pezizomycotina</taxon>
        <taxon>Eurotiomycetes</taxon>
        <taxon>Eurotiomycetidae</taxon>
        <taxon>Eurotiales</taxon>
        <taxon>Aspergillaceae</taxon>
        <taxon>Aspergillus</taxon>
        <taxon>Aspergillus subgen. Circumdati</taxon>
    </lineage>
</organism>
<keyword evidence="9" id="KW-1185">Reference proteome</keyword>
<dbReference type="AlphaFoldDB" id="A0A2G7FGA3"/>
<keyword evidence="3" id="KW-0285">Flavoprotein</keyword>
<dbReference type="SUPFAM" id="SSF51735">
    <property type="entry name" value="NAD(P)-binding Rossmann-fold domains"/>
    <property type="match status" value="1"/>
</dbReference>
<keyword evidence="8" id="KW-0503">Monooxygenase</keyword>
<dbReference type="Gene3D" id="3.50.50.60">
    <property type="entry name" value="FAD/NAD(P)-binding domain"/>
    <property type="match status" value="2"/>
</dbReference>
<evidence type="ECO:0000259" key="7">
    <source>
        <dbReference type="Pfam" id="PF00107"/>
    </source>
</evidence>
<protein>
    <submittedName>
        <fullName evidence="8">Dimethylaniline monooxygenase</fullName>
    </submittedName>
</protein>
<evidence type="ECO:0000256" key="6">
    <source>
        <dbReference type="SAM" id="MobiDB-lite"/>
    </source>
</evidence>
<dbReference type="Pfam" id="PF00743">
    <property type="entry name" value="FMO-like"/>
    <property type="match status" value="1"/>
</dbReference>
<dbReference type="Gene3D" id="3.40.50.720">
    <property type="entry name" value="NAD(P)-binding Rossmann-like Domain"/>
    <property type="match status" value="1"/>
</dbReference>
<proteinExistence type="inferred from homology"/>
<keyword evidence="4" id="KW-0274">FAD</keyword>
<sequence>MAISTEQLAANGHANGHTNGTAAPLDSSSTSEKPVHPRSVPLNTQYGYTPRKLRIITIGAGFSGLLMAHKIQHRFKELEEYVTHTIFEMRKDIGGTWLVNDYPGVQCDVPAHIYAFPFDPNPNWTKFYASGPEIQAYIKNTVAKWNLDRDVQLNTRVVGARWNENDGVWKVTVEREGVQRDEFAEILISGQGVLCHPSWPTIPGLRHFKGKVVHSAEWDHGFDYSHKRIAVIGNGSSGIQITPQMANLPGTEVVNFVRGGGWIYYRIPPSRHLGRTTDEVNPTYTEEEKARFQDPEYHHQYRKGIIDRTNKAYKLFLKGKNNEEAVRFGTEQMAEKLNHDPELCRILIPKWEVGCRRVTPGPGYLEAFSKPNCNLTDSPITHISENAVHTADGNIFECDVVICATGFDVSHRPRFPLIGQNGANLAEKWADEPESYLSVATAGFPNYFIFSGPNSLGGHGSLVEALNWTGDYFVKWIKKIATEDIKSVVPKKSAEEAFVRYGDEVHKTIVWTGSCKSWYKRNKANGRVTALFGGSALLFNRLVSDLRPEDFEFEYRSANNFRFLGNGFLEYEMDPEQDLSWEEKSLSSPSLAVALTLAPSARATCLNSVLLVCTTGLDKTGSMRSVPPEVGAIATDAVTTAYHGIIRRAQVQPHESVFLFGLGGLGFNALQIVHKHIGARVIVSDLRPEKLAAAKTLGIPESDIVPPGTSVTDFVAERGVNIDTVLDFVGKHQTFADAQKIVRPGGKVLCIGTLDRVNQLDMKNGIRKRLSFVFSYGGQYRDLVDVLNLIAQGVIQPRVKTGRLEEFPRVLQELCQGEVEDRVALVP</sequence>
<dbReference type="InterPro" id="IPR036291">
    <property type="entry name" value="NAD(P)-bd_dom_sf"/>
</dbReference>
<comment type="cofactor">
    <cofactor evidence="1">
        <name>FAD</name>
        <dbReference type="ChEBI" id="CHEBI:57692"/>
    </cofactor>
</comment>
<dbReference type="GO" id="GO:0050660">
    <property type="term" value="F:flavin adenine dinucleotide binding"/>
    <property type="evidence" value="ECO:0007669"/>
    <property type="project" value="InterPro"/>
</dbReference>
<comment type="caution">
    <text evidence="8">The sequence shown here is derived from an EMBL/GenBank/DDBJ whole genome shotgun (WGS) entry which is preliminary data.</text>
</comment>
<dbReference type="SUPFAM" id="SSF51905">
    <property type="entry name" value="FAD/NAD(P)-binding domain"/>
    <property type="match status" value="2"/>
</dbReference>
<dbReference type="GO" id="GO:0050661">
    <property type="term" value="F:NADP binding"/>
    <property type="evidence" value="ECO:0007669"/>
    <property type="project" value="InterPro"/>
</dbReference>
<feature type="domain" description="Alcohol dehydrogenase-like C-terminal" evidence="7">
    <location>
        <begin position="664"/>
        <end position="791"/>
    </location>
</feature>
<feature type="compositionally biased region" description="Polar residues" evidence="6">
    <location>
        <begin position="16"/>
        <end position="32"/>
    </location>
</feature>
<comment type="similarity">
    <text evidence="2">Belongs to the FAD-binding monooxygenase family.</text>
</comment>
<accession>A0A2G7FGA3</accession>
<evidence type="ECO:0000256" key="2">
    <source>
        <dbReference type="ARBA" id="ARBA00010139"/>
    </source>
</evidence>
<dbReference type="InterPro" id="IPR020946">
    <property type="entry name" value="Flavin_mOase-like"/>
</dbReference>
<reference evidence="8 9" key="1">
    <citation type="submission" date="2017-05" db="EMBL/GenBank/DDBJ databases">
        <title>Genome sequence for an aflatoxigenic pathogen of Argentinian peanut, Aspergillus arachidicola.</title>
        <authorList>
            <person name="Moore G."/>
            <person name="Beltz S.B."/>
            <person name="Mack B.M."/>
        </authorList>
    </citation>
    <scope>NUCLEOTIDE SEQUENCE [LARGE SCALE GENOMIC DNA]</scope>
    <source>
        <strain evidence="8 9">CBS 117610</strain>
    </source>
</reference>
<dbReference type="EMBL" id="NEXV01000673">
    <property type="protein sequence ID" value="PIG79647.1"/>
    <property type="molecule type" value="Genomic_DNA"/>
</dbReference>
<gene>
    <name evidence="8" type="ORF">AARAC_001476</name>
</gene>